<gene>
    <name evidence="1" type="ORF">CPT_Skate_055</name>
</gene>
<accession>A0A2Z5HSR2</accession>
<name>A0A2Z5HSR2_9CAUD</name>
<organism evidence="1 2">
    <name type="scientific">Salmonella phage Skate</name>
    <dbReference type="NCBI Taxonomy" id="2234035"/>
    <lineage>
        <taxon>Viruses</taxon>
        <taxon>Duplodnaviria</taxon>
        <taxon>Heunggongvirae</taxon>
        <taxon>Uroviricota</taxon>
        <taxon>Caudoviricetes</taxon>
        <taxon>Skatevirus</taxon>
        <taxon>Skatevirus skate</taxon>
    </lineage>
</organism>
<keyword evidence="2" id="KW-1185">Reference proteome</keyword>
<dbReference type="Proteomes" id="UP000252847">
    <property type="component" value="Segment"/>
</dbReference>
<evidence type="ECO:0000313" key="1">
    <source>
        <dbReference type="EMBL" id="AXC43013.1"/>
    </source>
</evidence>
<proteinExistence type="predicted"/>
<dbReference type="EMBL" id="MH321493">
    <property type="protein sequence ID" value="AXC43013.1"/>
    <property type="molecule type" value="Genomic_DNA"/>
</dbReference>
<sequence length="49" mass="5699">MKSVSQSLLSPNLHHKIITVNTCDIITTLAANTIRRTKWLFVQMIRAFW</sequence>
<protein>
    <submittedName>
        <fullName evidence="1">Uncharacterized protein</fullName>
    </submittedName>
</protein>
<evidence type="ECO:0000313" key="2">
    <source>
        <dbReference type="Proteomes" id="UP000252847"/>
    </source>
</evidence>
<reference evidence="2" key="1">
    <citation type="submission" date="2018-05" db="EMBL/GenBank/DDBJ databases">
        <title>Complete Genome of Salmonella typhimurium siphophage Skate.</title>
        <authorList>
            <person name="Rohren M.E."/>
            <person name="Xie Y."/>
            <person name="O'Leary C."/>
            <person name="Liu M."/>
            <person name="Young R.F."/>
        </authorList>
    </citation>
    <scope>NUCLEOTIDE SEQUENCE [LARGE SCALE GENOMIC DNA]</scope>
</reference>